<comment type="caution">
    <text evidence="1">The sequence shown here is derived from an EMBL/GenBank/DDBJ whole genome shotgun (WGS) entry which is preliminary data.</text>
</comment>
<gene>
    <name evidence="1" type="ORF">BPAE_0074g00140</name>
</gene>
<accession>A0A4Z1FME9</accession>
<dbReference type="Proteomes" id="UP000297910">
    <property type="component" value="Unassembled WGS sequence"/>
</dbReference>
<keyword evidence="2" id="KW-1185">Reference proteome</keyword>
<organism evidence="1 2">
    <name type="scientific">Botrytis paeoniae</name>
    <dbReference type="NCBI Taxonomy" id="278948"/>
    <lineage>
        <taxon>Eukaryota</taxon>
        <taxon>Fungi</taxon>
        <taxon>Dikarya</taxon>
        <taxon>Ascomycota</taxon>
        <taxon>Pezizomycotina</taxon>
        <taxon>Leotiomycetes</taxon>
        <taxon>Helotiales</taxon>
        <taxon>Sclerotiniaceae</taxon>
        <taxon>Botrytis</taxon>
    </lineage>
</organism>
<evidence type="ECO:0000313" key="1">
    <source>
        <dbReference type="EMBL" id="TGO25705.1"/>
    </source>
</evidence>
<reference evidence="1 2" key="1">
    <citation type="submission" date="2017-12" db="EMBL/GenBank/DDBJ databases">
        <title>Comparative genomics of Botrytis spp.</title>
        <authorList>
            <person name="Valero-Jimenez C.A."/>
            <person name="Tapia P."/>
            <person name="Veloso J."/>
            <person name="Silva-Moreno E."/>
            <person name="Staats M."/>
            <person name="Valdes J.H."/>
            <person name="Van Kan J.A.L."/>
        </authorList>
    </citation>
    <scope>NUCLEOTIDE SEQUENCE [LARGE SCALE GENOMIC DNA]</scope>
    <source>
        <strain evidence="1 2">Bp0003</strain>
    </source>
</reference>
<proteinExistence type="predicted"/>
<dbReference type="AlphaFoldDB" id="A0A4Z1FME9"/>
<dbReference type="EMBL" id="PQXI01000074">
    <property type="protein sequence ID" value="TGO25705.1"/>
    <property type="molecule type" value="Genomic_DNA"/>
</dbReference>
<protein>
    <submittedName>
        <fullName evidence="1">Uncharacterized protein</fullName>
    </submittedName>
</protein>
<sequence length="73" mass="8576">MNMVWNVDSRIFCKGQQNVQKLHLIEIIRRIEVRIEYLSFKAIPFTTFDTSISRWISFFSGDSIANTLAEMMS</sequence>
<evidence type="ECO:0000313" key="2">
    <source>
        <dbReference type="Proteomes" id="UP000297910"/>
    </source>
</evidence>
<name>A0A4Z1FME9_9HELO</name>